<dbReference type="PANTHER" id="PTHR24384:SF189">
    <property type="entry name" value="C2H2-TYPE DOMAIN-CONTAINING PROTEIN-RELATED"/>
    <property type="match status" value="1"/>
</dbReference>
<feature type="domain" description="C2H2-type" evidence="11">
    <location>
        <begin position="430"/>
        <end position="457"/>
    </location>
</feature>
<dbReference type="SMART" id="SM00355">
    <property type="entry name" value="ZnF_C2H2"/>
    <property type="match status" value="8"/>
</dbReference>
<keyword evidence="2" id="KW-0479">Metal-binding</keyword>
<protein>
    <recommendedName>
        <fullName evidence="11">C2H2-type domain-containing protein</fullName>
    </recommendedName>
</protein>
<dbReference type="FunFam" id="3.30.160.60:FF:000110">
    <property type="entry name" value="Zinc finger protein-like"/>
    <property type="match status" value="1"/>
</dbReference>
<name>A0A8J2LFZ4_9HEXA</name>
<dbReference type="FunFam" id="3.30.160.60:FF:000100">
    <property type="entry name" value="Zinc finger 45-like"/>
    <property type="match status" value="1"/>
</dbReference>
<feature type="domain" description="C2H2-type" evidence="11">
    <location>
        <begin position="402"/>
        <end position="429"/>
    </location>
</feature>
<keyword evidence="3" id="KW-0677">Repeat</keyword>
<proteinExistence type="predicted"/>
<dbReference type="OrthoDB" id="6077919at2759"/>
<comment type="subcellular location">
    <subcellularLocation>
        <location evidence="1">Nucleus</location>
    </subcellularLocation>
</comment>
<keyword evidence="9" id="KW-0539">Nucleus</keyword>
<evidence type="ECO:0000313" key="13">
    <source>
        <dbReference type="Proteomes" id="UP000708208"/>
    </source>
</evidence>
<dbReference type="AlphaFoldDB" id="A0A8J2LFZ4"/>
<keyword evidence="13" id="KW-1185">Reference proteome</keyword>
<evidence type="ECO:0000256" key="6">
    <source>
        <dbReference type="ARBA" id="ARBA00023015"/>
    </source>
</evidence>
<gene>
    <name evidence="12" type="ORF">AFUS01_LOCUS44117</name>
</gene>
<keyword evidence="7" id="KW-0238">DNA-binding</keyword>
<dbReference type="EMBL" id="CAJVCH010570311">
    <property type="protein sequence ID" value="CAG7834633.1"/>
    <property type="molecule type" value="Genomic_DNA"/>
</dbReference>
<dbReference type="Pfam" id="PF00096">
    <property type="entry name" value="zf-C2H2"/>
    <property type="match status" value="4"/>
</dbReference>
<sequence>MQLHNTFCIQKLIIYGFIRMWGSKMEEFTFDSSGCSSKLGSDILEEPADCQKIRVQHRIQIEDVSENVPYVLEEHILCTNAGSGFLSDDDHSAAETGPDSCNPFSGTIESDVENRQSSPIVHIKVEPEVKESSDIYATLKKRFNLKEMSIIVHGLTPRQLELLRRKAELERLLVHALNREKLPRPKRKSVVNVTNNTAEGILCPVPDCRCTHKFQTPSELEIHQKRYHEGVKKPYTCQSCSKSFLTERILDDHMNTHRGEKPYLCSECGFTSSSNDMLARHRRKTHSVARRKHIFTCKHCKDKFESRKLWELHSLIHLPPEEQAAANQIEEDRKVKKKRKLGDKKLSCDVCDFKARYPSHLQEHLLIHSKKTISSCHVCGMGFKRNSALTSHMAVHSNERPFLCAHCGKSFKLKKTLTAHLHLHDSNKCYKCPECPKQYSIQSLLTQHIISHKKKGHLIRPYKKPSSETLIPSAIDPSLS</sequence>
<evidence type="ECO:0000256" key="8">
    <source>
        <dbReference type="ARBA" id="ARBA00023163"/>
    </source>
</evidence>
<accession>A0A8J2LFZ4</accession>
<keyword evidence="6" id="KW-0805">Transcription regulation</keyword>
<evidence type="ECO:0000256" key="4">
    <source>
        <dbReference type="ARBA" id="ARBA00022771"/>
    </source>
</evidence>
<evidence type="ECO:0000256" key="7">
    <source>
        <dbReference type="ARBA" id="ARBA00023125"/>
    </source>
</evidence>
<feature type="domain" description="C2H2-type" evidence="11">
    <location>
        <begin position="374"/>
        <end position="401"/>
    </location>
</feature>
<evidence type="ECO:0000256" key="1">
    <source>
        <dbReference type="ARBA" id="ARBA00004123"/>
    </source>
</evidence>
<evidence type="ECO:0000256" key="9">
    <source>
        <dbReference type="ARBA" id="ARBA00023242"/>
    </source>
</evidence>
<dbReference type="GO" id="GO:0008270">
    <property type="term" value="F:zinc ion binding"/>
    <property type="evidence" value="ECO:0007669"/>
    <property type="project" value="UniProtKB-KW"/>
</dbReference>
<dbReference type="PANTHER" id="PTHR24384">
    <property type="entry name" value="FINGER PUTATIVE TRANSCRIPTION FACTOR FAMILY-RELATED"/>
    <property type="match status" value="1"/>
</dbReference>
<dbReference type="PROSITE" id="PS00028">
    <property type="entry name" value="ZINC_FINGER_C2H2_1"/>
    <property type="match status" value="5"/>
</dbReference>
<dbReference type="InterPro" id="IPR050752">
    <property type="entry name" value="C2H2-ZF_domain"/>
</dbReference>
<dbReference type="GO" id="GO:0000978">
    <property type="term" value="F:RNA polymerase II cis-regulatory region sequence-specific DNA binding"/>
    <property type="evidence" value="ECO:0007669"/>
    <property type="project" value="TreeGrafter"/>
</dbReference>
<dbReference type="InterPro" id="IPR013087">
    <property type="entry name" value="Znf_C2H2_type"/>
</dbReference>
<evidence type="ECO:0000259" key="11">
    <source>
        <dbReference type="PROSITE" id="PS50157"/>
    </source>
</evidence>
<evidence type="ECO:0000256" key="2">
    <source>
        <dbReference type="ARBA" id="ARBA00022723"/>
    </source>
</evidence>
<dbReference type="GO" id="GO:0000981">
    <property type="term" value="F:DNA-binding transcription factor activity, RNA polymerase II-specific"/>
    <property type="evidence" value="ECO:0007669"/>
    <property type="project" value="TreeGrafter"/>
</dbReference>
<evidence type="ECO:0000256" key="5">
    <source>
        <dbReference type="ARBA" id="ARBA00022833"/>
    </source>
</evidence>
<feature type="domain" description="C2H2-type" evidence="11">
    <location>
        <begin position="235"/>
        <end position="262"/>
    </location>
</feature>
<evidence type="ECO:0000256" key="10">
    <source>
        <dbReference type="PROSITE-ProRule" id="PRU00042"/>
    </source>
</evidence>
<keyword evidence="4 10" id="KW-0863">Zinc-finger</keyword>
<dbReference type="Proteomes" id="UP000708208">
    <property type="component" value="Unassembled WGS sequence"/>
</dbReference>
<comment type="caution">
    <text evidence="12">The sequence shown here is derived from an EMBL/GenBank/DDBJ whole genome shotgun (WGS) entry which is preliminary data.</text>
</comment>
<evidence type="ECO:0000313" key="12">
    <source>
        <dbReference type="EMBL" id="CAG7834633.1"/>
    </source>
</evidence>
<evidence type="ECO:0000256" key="3">
    <source>
        <dbReference type="ARBA" id="ARBA00022737"/>
    </source>
</evidence>
<feature type="domain" description="C2H2-type" evidence="11">
    <location>
        <begin position="263"/>
        <end position="291"/>
    </location>
</feature>
<feature type="domain" description="C2H2-type" evidence="11">
    <location>
        <begin position="201"/>
        <end position="233"/>
    </location>
</feature>
<organism evidence="12 13">
    <name type="scientific">Allacma fusca</name>
    <dbReference type="NCBI Taxonomy" id="39272"/>
    <lineage>
        <taxon>Eukaryota</taxon>
        <taxon>Metazoa</taxon>
        <taxon>Ecdysozoa</taxon>
        <taxon>Arthropoda</taxon>
        <taxon>Hexapoda</taxon>
        <taxon>Collembola</taxon>
        <taxon>Symphypleona</taxon>
        <taxon>Sminthuridae</taxon>
        <taxon>Allacma</taxon>
    </lineage>
</organism>
<keyword evidence="8" id="KW-0804">Transcription</keyword>
<keyword evidence="5" id="KW-0862">Zinc</keyword>
<reference evidence="12" key="1">
    <citation type="submission" date="2021-06" db="EMBL/GenBank/DDBJ databases">
        <authorList>
            <person name="Hodson N. C."/>
            <person name="Mongue J. A."/>
            <person name="Jaron S. K."/>
        </authorList>
    </citation>
    <scope>NUCLEOTIDE SEQUENCE</scope>
</reference>
<dbReference type="PROSITE" id="PS50157">
    <property type="entry name" value="ZINC_FINGER_C2H2_2"/>
    <property type="match status" value="6"/>
</dbReference>
<dbReference type="GO" id="GO:0005634">
    <property type="term" value="C:nucleus"/>
    <property type="evidence" value="ECO:0007669"/>
    <property type="project" value="UniProtKB-SubCell"/>
</dbReference>